<dbReference type="GO" id="GO:0008705">
    <property type="term" value="F:methionine synthase activity"/>
    <property type="evidence" value="ECO:0007669"/>
    <property type="project" value="TreeGrafter"/>
</dbReference>
<evidence type="ECO:0000313" key="9">
    <source>
        <dbReference type="Proteomes" id="UP000049222"/>
    </source>
</evidence>
<evidence type="ECO:0000259" key="7">
    <source>
        <dbReference type="PROSITE" id="PS50972"/>
    </source>
</evidence>
<dbReference type="PANTHER" id="PTHR45833:SF1">
    <property type="entry name" value="METHIONINE SYNTHASE"/>
    <property type="match status" value="1"/>
</dbReference>
<dbReference type="STRING" id="420998.JDO7802_02840"/>
<dbReference type="GO" id="GO:0031419">
    <property type="term" value="F:cobalamin binding"/>
    <property type="evidence" value="ECO:0007669"/>
    <property type="project" value="UniProtKB-KW"/>
</dbReference>
<evidence type="ECO:0000256" key="6">
    <source>
        <dbReference type="ARBA" id="ARBA00023285"/>
    </source>
</evidence>
<dbReference type="NCBIfam" id="NF005719">
    <property type="entry name" value="PRK07535.1"/>
    <property type="match status" value="1"/>
</dbReference>
<dbReference type="InterPro" id="IPR011005">
    <property type="entry name" value="Dihydropteroate_synth-like_sf"/>
</dbReference>
<proteinExistence type="inferred from homology"/>
<dbReference type="SUPFAM" id="SSF51717">
    <property type="entry name" value="Dihydropteroate synthetase-like"/>
    <property type="match status" value="1"/>
</dbReference>
<organism evidence="8 9">
    <name type="scientific">Jannaschia donghaensis</name>
    <dbReference type="NCBI Taxonomy" id="420998"/>
    <lineage>
        <taxon>Bacteria</taxon>
        <taxon>Pseudomonadati</taxon>
        <taxon>Pseudomonadota</taxon>
        <taxon>Alphaproteobacteria</taxon>
        <taxon>Rhodobacterales</taxon>
        <taxon>Roseobacteraceae</taxon>
        <taxon>Jannaschia</taxon>
    </lineage>
</organism>
<dbReference type="InterPro" id="IPR050554">
    <property type="entry name" value="Met_Synthase/Corrinoid"/>
</dbReference>
<evidence type="ECO:0000256" key="3">
    <source>
        <dbReference type="ARBA" id="ARBA00022628"/>
    </source>
</evidence>
<evidence type="ECO:0000256" key="2">
    <source>
        <dbReference type="ARBA" id="ARBA00022603"/>
    </source>
</evidence>
<dbReference type="PROSITE" id="PS50972">
    <property type="entry name" value="PTERIN_BINDING"/>
    <property type="match status" value="1"/>
</dbReference>
<dbReference type="PANTHER" id="PTHR45833">
    <property type="entry name" value="METHIONINE SYNTHASE"/>
    <property type="match status" value="1"/>
</dbReference>
<dbReference type="GO" id="GO:0005829">
    <property type="term" value="C:cytosol"/>
    <property type="evidence" value="ECO:0007669"/>
    <property type="project" value="TreeGrafter"/>
</dbReference>
<dbReference type="GO" id="GO:0046653">
    <property type="term" value="P:tetrahydrofolate metabolic process"/>
    <property type="evidence" value="ECO:0007669"/>
    <property type="project" value="TreeGrafter"/>
</dbReference>
<dbReference type="GO" id="GO:0102036">
    <property type="term" value="F:methyltetrahydrofolate:corrinoid/iron-sulfur protein methyltransferase activity"/>
    <property type="evidence" value="ECO:0007669"/>
    <property type="project" value="UniProtKB-EC"/>
</dbReference>
<dbReference type="InterPro" id="IPR000489">
    <property type="entry name" value="Pterin-binding_dom"/>
</dbReference>
<gene>
    <name evidence="8" type="primary">acsE</name>
    <name evidence="8" type="ORF">JDO7802_02840</name>
</gene>
<dbReference type="AlphaFoldDB" id="A0A0M6YKC1"/>
<dbReference type="Proteomes" id="UP000049222">
    <property type="component" value="Unassembled WGS sequence"/>
</dbReference>
<evidence type="ECO:0000256" key="5">
    <source>
        <dbReference type="ARBA" id="ARBA00022723"/>
    </source>
</evidence>
<keyword evidence="5" id="KW-0479">Metal-binding</keyword>
<dbReference type="Gene3D" id="3.20.20.20">
    <property type="entry name" value="Dihydropteroate synthase-like"/>
    <property type="match status" value="1"/>
</dbReference>
<dbReference type="Pfam" id="PF00809">
    <property type="entry name" value="Pterin_bind"/>
    <property type="match status" value="1"/>
</dbReference>
<evidence type="ECO:0000313" key="8">
    <source>
        <dbReference type="EMBL" id="CTQ50811.1"/>
    </source>
</evidence>
<dbReference type="GO" id="GO:0046872">
    <property type="term" value="F:metal ion binding"/>
    <property type="evidence" value="ECO:0007669"/>
    <property type="project" value="UniProtKB-KW"/>
</dbReference>
<dbReference type="GO" id="GO:0050667">
    <property type="term" value="P:homocysteine metabolic process"/>
    <property type="evidence" value="ECO:0007669"/>
    <property type="project" value="TreeGrafter"/>
</dbReference>
<keyword evidence="9" id="KW-1185">Reference proteome</keyword>
<dbReference type="EC" id="2.1.1.258" evidence="8"/>
<reference evidence="8 9" key="1">
    <citation type="submission" date="2015-07" db="EMBL/GenBank/DDBJ databases">
        <authorList>
            <person name="Noorani M."/>
        </authorList>
    </citation>
    <scope>NUCLEOTIDE SEQUENCE [LARGE SCALE GENOMIC DNA]</scope>
    <source>
        <strain evidence="8 9">CECT 7802</strain>
    </source>
</reference>
<sequence>MTRTVLESKTKTVVIGFDDPFCVIGERINPTGRKKLAAELELDDFSTVERDALEQVACGAMVLDINSGAVFTNKMADDPRYADNNFVEPALMKSLVERVQALVDVPLCIDSSVPGALENGLMAAEGRPLLNSVTGEEERLELVLPLVKKYNVPVVAISNDDTGISEDPDVRFAVAKKIVERAAEFGIPAHDIVVDPLVMPIGAMATAGQQVFTLVRRLRDELGVNTTCGASNVSFGLPNRHGVNAAFLPMAIGAGMTSAIMNPVRSVEMEAIHAANMLMNHDPNGGNWIGFSRVLDAVKDGATFAEAAQAAAASGARSGGRRGGRRRA</sequence>
<feature type="domain" description="Pterin-binding" evidence="7">
    <location>
        <begin position="21"/>
        <end position="280"/>
    </location>
</feature>
<dbReference type="OrthoDB" id="9803687at2"/>
<evidence type="ECO:0000256" key="1">
    <source>
        <dbReference type="ARBA" id="ARBA00010398"/>
    </source>
</evidence>
<accession>A0A0M6YKC1</accession>
<dbReference type="RefSeq" id="WP_055086582.1">
    <property type="nucleotide sequence ID" value="NZ_CXSU01000012.1"/>
</dbReference>
<keyword evidence="6" id="KW-0170">Cobalt</keyword>
<keyword evidence="4 8" id="KW-0808">Transferase</keyword>
<keyword evidence="2 8" id="KW-0489">Methyltransferase</keyword>
<keyword evidence="3" id="KW-0846">Cobalamin</keyword>
<dbReference type="GO" id="GO:0032259">
    <property type="term" value="P:methylation"/>
    <property type="evidence" value="ECO:0007669"/>
    <property type="project" value="UniProtKB-KW"/>
</dbReference>
<dbReference type="EMBL" id="CXSU01000012">
    <property type="protein sequence ID" value="CTQ50811.1"/>
    <property type="molecule type" value="Genomic_DNA"/>
</dbReference>
<protein>
    <submittedName>
        <fullName evidence="8">5-methyltetrahydrofolate:corrinoid/iron-sulfur protein co-methyltransferase</fullName>
        <ecNumber evidence="8">2.1.1.258</ecNumber>
    </submittedName>
</protein>
<name>A0A0M6YKC1_9RHOB</name>
<evidence type="ECO:0000256" key="4">
    <source>
        <dbReference type="ARBA" id="ARBA00022679"/>
    </source>
</evidence>
<comment type="similarity">
    <text evidence="1">Belongs to the vitamin-B12 dependent methionine synthase family.</text>
</comment>